<dbReference type="EnsemblProtists" id="EOD14224">
    <property type="protein sequence ID" value="EOD14224"/>
    <property type="gene ID" value="EMIHUDRAFT_246340"/>
</dbReference>
<dbReference type="Proteomes" id="UP000013827">
    <property type="component" value="Unassembled WGS sequence"/>
</dbReference>
<evidence type="ECO:0000259" key="2">
    <source>
        <dbReference type="Pfam" id="PF07883"/>
    </source>
</evidence>
<feature type="region of interest" description="Disordered" evidence="1">
    <location>
        <begin position="151"/>
        <end position="174"/>
    </location>
</feature>
<dbReference type="AlphaFoldDB" id="A0A0D3ISI9"/>
<dbReference type="PaxDb" id="2903-EOD14224"/>
<dbReference type="InterPro" id="IPR011051">
    <property type="entry name" value="RmlC_Cupin_sf"/>
</dbReference>
<dbReference type="InterPro" id="IPR014710">
    <property type="entry name" value="RmlC-like_jellyroll"/>
</dbReference>
<organism evidence="3 4">
    <name type="scientific">Emiliania huxleyi (strain CCMP1516)</name>
    <dbReference type="NCBI Taxonomy" id="280463"/>
    <lineage>
        <taxon>Eukaryota</taxon>
        <taxon>Haptista</taxon>
        <taxon>Haptophyta</taxon>
        <taxon>Prymnesiophyceae</taxon>
        <taxon>Isochrysidales</taxon>
        <taxon>Noelaerhabdaceae</taxon>
        <taxon>Emiliania</taxon>
    </lineage>
</organism>
<feature type="domain" description="Cupin type-2" evidence="2">
    <location>
        <begin position="241"/>
        <end position="301"/>
    </location>
</feature>
<dbReference type="SUPFAM" id="SSF51182">
    <property type="entry name" value="RmlC-like cupins"/>
    <property type="match status" value="1"/>
</dbReference>
<keyword evidence="4" id="KW-1185">Reference proteome</keyword>
<dbReference type="Pfam" id="PF07883">
    <property type="entry name" value="Cupin_2"/>
    <property type="match status" value="1"/>
</dbReference>
<dbReference type="GeneID" id="17260374"/>
<accession>A0A0D3ISI9</accession>
<evidence type="ECO:0000313" key="4">
    <source>
        <dbReference type="Proteomes" id="UP000013827"/>
    </source>
</evidence>
<reference evidence="3" key="2">
    <citation type="submission" date="2024-10" db="UniProtKB">
        <authorList>
            <consortium name="EnsemblProtists"/>
        </authorList>
    </citation>
    <scope>IDENTIFICATION</scope>
</reference>
<evidence type="ECO:0000256" key="1">
    <source>
        <dbReference type="SAM" id="MobiDB-lite"/>
    </source>
</evidence>
<evidence type="ECO:0000313" key="3">
    <source>
        <dbReference type="EnsemblProtists" id="EOD14224"/>
    </source>
</evidence>
<reference evidence="4" key="1">
    <citation type="journal article" date="2013" name="Nature">
        <title>Pan genome of the phytoplankton Emiliania underpins its global distribution.</title>
        <authorList>
            <person name="Read B.A."/>
            <person name="Kegel J."/>
            <person name="Klute M.J."/>
            <person name="Kuo A."/>
            <person name="Lefebvre S.C."/>
            <person name="Maumus F."/>
            <person name="Mayer C."/>
            <person name="Miller J."/>
            <person name="Monier A."/>
            <person name="Salamov A."/>
            <person name="Young J."/>
            <person name="Aguilar M."/>
            <person name="Claverie J.M."/>
            <person name="Frickenhaus S."/>
            <person name="Gonzalez K."/>
            <person name="Herman E.K."/>
            <person name="Lin Y.C."/>
            <person name="Napier J."/>
            <person name="Ogata H."/>
            <person name="Sarno A.F."/>
            <person name="Shmutz J."/>
            <person name="Schroeder D."/>
            <person name="de Vargas C."/>
            <person name="Verret F."/>
            <person name="von Dassow P."/>
            <person name="Valentin K."/>
            <person name="Van de Peer Y."/>
            <person name="Wheeler G."/>
            <person name="Dacks J.B."/>
            <person name="Delwiche C.F."/>
            <person name="Dyhrman S.T."/>
            <person name="Glockner G."/>
            <person name="John U."/>
            <person name="Richards T."/>
            <person name="Worden A.Z."/>
            <person name="Zhang X."/>
            <person name="Grigoriev I.V."/>
            <person name="Allen A.E."/>
            <person name="Bidle K."/>
            <person name="Borodovsky M."/>
            <person name="Bowler C."/>
            <person name="Brownlee C."/>
            <person name="Cock J.M."/>
            <person name="Elias M."/>
            <person name="Gladyshev V.N."/>
            <person name="Groth M."/>
            <person name="Guda C."/>
            <person name="Hadaegh A."/>
            <person name="Iglesias-Rodriguez M.D."/>
            <person name="Jenkins J."/>
            <person name="Jones B.M."/>
            <person name="Lawson T."/>
            <person name="Leese F."/>
            <person name="Lindquist E."/>
            <person name="Lobanov A."/>
            <person name="Lomsadze A."/>
            <person name="Malik S.B."/>
            <person name="Marsh M.E."/>
            <person name="Mackinder L."/>
            <person name="Mock T."/>
            <person name="Mueller-Roeber B."/>
            <person name="Pagarete A."/>
            <person name="Parker M."/>
            <person name="Probert I."/>
            <person name="Quesneville H."/>
            <person name="Raines C."/>
            <person name="Rensing S.A."/>
            <person name="Riano-Pachon D.M."/>
            <person name="Richier S."/>
            <person name="Rokitta S."/>
            <person name="Shiraiwa Y."/>
            <person name="Soanes D.M."/>
            <person name="van der Giezen M."/>
            <person name="Wahlund T.M."/>
            <person name="Williams B."/>
            <person name="Wilson W."/>
            <person name="Wolfe G."/>
            <person name="Wurch L.L."/>
        </authorList>
    </citation>
    <scope>NUCLEOTIDE SEQUENCE</scope>
</reference>
<dbReference type="InterPro" id="IPR013096">
    <property type="entry name" value="Cupin_2"/>
</dbReference>
<dbReference type="KEGG" id="ehx:EMIHUDRAFT_246340"/>
<dbReference type="HOGENOM" id="CLU_869961_0_0_1"/>
<proteinExistence type="predicted"/>
<dbReference type="Gene3D" id="2.60.120.10">
    <property type="entry name" value="Jelly Rolls"/>
    <property type="match status" value="2"/>
</dbReference>
<dbReference type="RefSeq" id="XP_005766653.1">
    <property type="nucleotide sequence ID" value="XM_005766596.1"/>
</dbReference>
<dbReference type="CDD" id="cd02208">
    <property type="entry name" value="cupin_RmlC-like"/>
    <property type="match status" value="1"/>
</dbReference>
<name>A0A0D3ISI9_EMIH1</name>
<sequence length="320" mass="33972">MTLLEVAIASSLAYLDDGSLASRTKFLAFIKDESQKRCVQFPRPPKTGHALTTQVAIDHCSSPVLAHLEVHYSRLPRKGRRRTNSPHLHDDEEVIVVLNGSATFYTDGSASLHANGGTSTSISAEGRTETTLSRRGSFVYFPFRSAHTMAVAPAGSRGPRRRLKQGGAGRESPAGPHVDYLCIRYTTRRTEGQMRAHSASAPAGLSPARAWPTFVSGGAGVAGGLLHSKQLLLRRPHIHRTTLAAGASRPVHRDGDHDVLLLVLEGAVEVVHPGGATTVARGGLAFLPANTSHGVRNGGAATSQHLAIEFLDEVARGSAS</sequence>
<protein>
    <recommendedName>
        <fullName evidence="2">Cupin type-2 domain-containing protein</fullName>
    </recommendedName>
</protein>